<feature type="compositionally biased region" description="Polar residues" evidence="2">
    <location>
        <begin position="22"/>
        <end position="51"/>
    </location>
</feature>
<evidence type="ECO:0000256" key="2">
    <source>
        <dbReference type="SAM" id="MobiDB-lite"/>
    </source>
</evidence>
<evidence type="ECO:0000313" key="3">
    <source>
        <dbReference type="EMBL" id="CAB4013203.1"/>
    </source>
</evidence>
<dbReference type="Proteomes" id="UP001152795">
    <property type="component" value="Unassembled WGS sequence"/>
</dbReference>
<name>A0A6S7I8Q0_PARCT</name>
<proteinExistence type="predicted"/>
<reference evidence="3" key="1">
    <citation type="submission" date="2020-04" db="EMBL/GenBank/DDBJ databases">
        <authorList>
            <person name="Alioto T."/>
            <person name="Alioto T."/>
            <person name="Gomez Garrido J."/>
        </authorList>
    </citation>
    <scope>NUCLEOTIDE SEQUENCE</scope>
    <source>
        <strain evidence="3">A484AB</strain>
    </source>
</reference>
<accession>A0A6S7I8Q0</accession>
<comment type="caution">
    <text evidence="3">The sequence shown here is derived from an EMBL/GenBank/DDBJ whole genome shotgun (WGS) entry which is preliminary data.</text>
</comment>
<feature type="region of interest" description="Disordered" evidence="2">
    <location>
        <begin position="16"/>
        <end position="51"/>
    </location>
</feature>
<dbReference type="AlphaFoldDB" id="A0A6S7I8Q0"/>
<evidence type="ECO:0000313" key="4">
    <source>
        <dbReference type="Proteomes" id="UP001152795"/>
    </source>
</evidence>
<protein>
    <submittedName>
        <fullName evidence="3">Uncharacterized protein</fullName>
    </submittedName>
</protein>
<gene>
    <name evidence="3" type="ORF">PACLA_8A020194</name>
</gene>
<evidence type="ECO:0000256" key="1">
    <source>
        <dbReference type="SAM" id="Coils"/>
    </source>
</evidence>
<organism evidence="3 4">
    <name type="scientific">Paramuricea clavata</name>
    <name type="common">Red gorgonian</name>
    <name type="synonym">Violescent sea-whip</name>
    <dbReference type="NCBI Taxonomy" id="317549"/>
    <lineage>
        <taxon>Eukaryota</taxon>
        <taxon>Metazoa</taxon>
        <taxon>Cnidaria</taxon>
        <taxon>Anthozoa</taxon>
        <taxon>Octocorallia</taxon>
        <taxon>Malacalcyonacea</taxon>
        <taxon>Plexauridae</taxon>
        <taxon>Paramuricea</taxon>
    </lineage>
</organism>
<keyword evidence="4" id="KW-1185">Reference proteome</keyword>
<dbReference type="EMBL" id="CACRXK020007800">
    <property type="protein sequence ID" value="CAB4013203.1"/>
    <property type="molecule type" value="Genomic_DNA"/>
</dbReference>
<keyword evidence="1" id="KW-0175">Coiled coil</keyword>
<feature type="coiled-coil region" evidence="1">
    <location>
        <begin position="72"/>
        <end position="99"/>
    </location>
</feature>
<sequence length="277" mass="30816">MRIEVKQWCKNLELKARENTEEVSNSGKKQSGTARTGNLSEMSSRSGRSTAISRKAEKLALAKLKVTQLKKQHQLERKMTELKFEKEMMEAQMEEERAAVSLIYEPDNEEEQNLDHYEEDRLLLRDGAMNRSGLKSVNPIQTSKANRETINFPRELYVSRGSKIEESTPSQKQEGVSRYYVDQPTLRQYGQELPELMSTTNDLLAPDISTTAANDNDLLAPDISTTAANDNDLLAPDISTTAANDNDLLAPDISTTAANDNDLLAPTISTAAAIYSS</sequence>